<reference evidence="2" key="1">
    <citation type="submission" date="2021-01" db="EMBL/GenBank/DDBJ databases">
        <title>Complete Genome Sequence of Thermus thermophilus Strain HB5018, Isolated from Mine Onsen Hot Spring.</title>
        <authorList>
            <person name="Miyazaki K."/>
            <person name="Moriya T."/>
            <person name="Nemoto N."/>
            <person name="Oshima T."/>
            <person name="Yura K."/>
            <person name="Bessho Y."/>
        </authorList>
    </citation>
    <scope>NUCLEOTIDE SEQUENCE [LARGE SCALE GENOMIC DNA]</scope>
    <source>
        <strain evidence="2">HB5018</strain>
    </source>
</reference>
<dbReference type="RefSeq" id="WP_015717570.1">
    <property type="nucleotide sequence ID" value="NZ_AP024270.1"/>
</dbReference>
<dbReference type="EMBL" id="AP024270">
    <property type="protein sequence ID" value="BCP65971.1"/>
    <property type="molecule type" value="Genomic_DNA"/>
</dbReference>
<protein>
    <submittedName>
        <fullName evidence="1">Uncharacterized protein</fullName>
    </submittedName>
</protein>
<evidence type="ECO:0000313" key="2">
    <source>
        <dbReference type="Proteomes" id="UP000596099"/>
    </source>
</evidence>
<accession>A0A7R7TD82</accession>
<proteinExistence type="predicted"/>
<organism evidence="1 2">
    <name type="scientific">Thermus thermophilus</name>
    <dbReference type="NCBI Taxonomy" id="274"/>
    <lineage>
        <taxon>Bacteria</taxon>
        <taxon>Thermotogati</taxon>
        <taxon>Deinococcota</taxon>
        <taxon>Deinococci</taxon>
        <taxon>Thermales</taxon>
        <taxon>Thermaceae</taxon>
        <taxon>Thermus</taxon>
    </lineage>
</organism>
<name>A0A7R7TD82_THETH</name>
<gene>
    <name evidence="1" type="ORF">TthHB5018_09050</name>
</gene>
<dbReference type="AlphaFoldDB" id="A0A7R7TD82"/>
<dbReference type="Proteomes" id="UP000596099">
    <property type="component" value="Chromosome"/>
</dbReference>
<evidence type="ECO:0000313" key="1">
    <source>
        <dbReference type="EMBL" id="BCP65971.1"/>
    </source>
</evidence>
<sequence length="190" mass="21142">MALDLLHALHENSGLYLYRVRDRLGLAPNPPEEVQLTLSRHKPVLLRALEEGERVEAAVLLRNPHRLLALLAHALGVESALWLTLYGEGDPRRYLVPPGNTTPYLAWAARNLPHPRRLHLGPTTGEWAVDWWEGWEVGLEARAGGTRYLLFLPALEAQAWLEAAGKGLVLHEVSVWRPGEAPRPLLPAAA</sequence>